<proteinExistence type="inferred from homology"/>
<evidence type="ECO:0000256" key="4">
    <source>
        <dbReference type="ARBA" id="ARBA00013100"/>
    </source>
</evidence>
<organism evidence="11 12">
    <name type="scientific">Brassicogethes aeneus</name>
    <name type="common">Rape pollen beetle</name>
    <name type="synonym">Meligethes aeneus</name>
    <dbReference type="NCBI Taxonomy" id="1431903"/>
    <lineage>
        <taxon>Eukaryota</taxon>
        <taxon>Metazoa</taxon>
        <taxon>Ecdysozoa</taxon>
        <taxon>Arthropoda</taxon>
        <taxon>Hexapoda</taxon>
        <taxon>Insecta</taxon>
        <taxon>Pterygota</taxon>
        <taxon>Neoptera</taxon>
        <taxon>Endopterygota</taxon>
        <taxon>Coleoptera</taxon>
        <taxon>Polyphaga</taxon>
        <taxon>Cucujiformia</taxon>
        <taxon>Nitidulidae</taxon>
        <taxon>Meligethinae</taxon>
        <taxon>Brassicogethes</taxon>
    </lineage>
</organism>
<dbReference type="EMBL" id="OV121142">
    <property type="protein sequence ID" value="CAH0549477.1"/>
    <property type="molecule type" value="Genomic_DNA"/>
</dbReference>
<dbReference type="Gene3D" id="3.30.479.10">
    <property type="entry name" value="6-pyruvoyl tetrahydropterin synthase/QueD"/>
    <property type="match status" value="1"/>
</dbReference>
<dbReference type="InterPro" id="IPR007115">
    <property type="entry name" value="6-PTP_synth/QueD"/>
</dbReference>
<evidence type="ECO:0000256" key="10">
    <source>
        <dbReference type="SAM" id="Phobius"/>
    </source>
</evidence>
<evidence type="ECO:0000313" key="11">
    <source>
        <dbReference type="EMBL" id="CAH0549477.1"/>
    </source>
</evidence>
<dbReference type="EC" id="4.2.3.12" evidence="4"/>
<evidence type="ECO:0000256" key="7">
    <source>
        <dbReference type="ARBA" id="ARBA00022833"/>
    </source>
</evidence>
<evidence type="ECO:0000256" key="1">
    <source>
        <dbReference type="ARBA" id="ARBA00001947"/>
    </source>
</evidence>
<evidence type="ECO:0000256" key="6">
    <source>
        <dbReference type="ARBA" id="ARBA00022723"/>
    </source>
</evidence>
<evidence type="ECO:0000256" key="9">
    <source>
        <dbReference type="ARBA" id="ARBA00023239"/>
    </source>
</evidence>
<evidence type="ECO:0000313" key="12">
    <source>
        <dbReference type="Proteomes" id="UP001154078"/>
    </source>
</evidence>
<dbReference type="AlphaFoldDB" id="A0A9P0AX75"/>
<dbReference type="PANTHER" id="PTHR12589:SF7">
    <property type="entry name" value="6-PYRUVOYL TETRAHYDROBIOPTERIN SYNTHASE"/>
    <property type="match status" value="1"/>
</dbReference>
<dbReference type="GO" id="GO:0046872">
    <property type="term" value="F:metal ion binding"/>
    <property type="evidence" value="ECO:0007669"/>
    <property type="project" value="UniProtKB-KW"/>
</dbReference>
<keyword evidence="10" id="KW-0472">Membrane</keyword>
<evidence type="ECO:0000256" key="8">
    <source>
        <dbReference type="ARBA" id="ARBA00023007"/>
    </source>
</evidence>
<evidence type="ECO:0000256" key="3">
    <source>
        <dbReference type="ARBA" id="ARBA00009164"/>
    </source>
</evidence>
<keyword evidence="10" id="KW-1133">Transmembrane helix</keyword>
<keyword evidence="8" id="KW-0783">Tetrahydrobiopterin biosynthesis</keyword>
<evidence type="ECO:0000256" key="5">
    <source>
        <dbReference type="ARBA" id="ARBA00015587"/>
    </source>
</evidence>
<protein>
    <recommendedName>
        <fullName evidence="5">6-pyruvoyl tetrahydrobiopterin synthase</fullName>
        <ecNumber evidence="4">4.2.3.12</ecNumber>
    </recommendedName>
</protein>
<keyword evidence="7" id="KW-0862">Zinc</keyword>
<feature type="transmembrane region" description="Helical" evidence="10">
    <location>
        <begin position="6"/>
        <end position="27"/>
    </location>
</feature>
<keyword evidence="9" id="KW-0456">Lyase</keyword>
<dbReference type="FunFam" id="3.30.479.10:FF:000003">
    <property type="entry name" value="6-pyruvoyl tetrahydrobiopterin synthase"/>
    <property type="match status" value="1"/>
</dbReference>
<dbReference type="CDD" id="cd00470">
    <property type="entry name" value="PTPS"/>
    <property type="match status" value="1"/>
</dbReference>
<dbReference type="PANTHER" id="PTHR12589">
    <property type="entry name" value="PYRUVOYL TETRAHYDROBIOPTERIN SYNTHASE"/>
    <property type="match status" value="1"/>
</dbReference>
<keyword evidence="12" id="KW-1185">Reference proteome</keyword>
<dbReference type="PROSITE" id="PS00988">
    <property type="entry name" value="PTPS_2"/>
    <property type="match status" value="1"/>
</dbReference>
<dbReference type="Proteomes" id="UP001154078">
    <property type="component" value="Chromosome 11"/>
</dbReference>
<gene>
    <name evidence="11" type="ORF">MELIAE_LOCUS2608</name>
</gene>
<dbReference type="SUPFAM" id="SSF55620">
    <property type="entry name" value="Tetrahydrobiopterin biosynthesis enzymes-like"/>
    <property type="match status" value="1"/>
</dbReference>
<reference evidence="11" key="1">
    <citation type="submission" date="2021-12" db="EMBL/GenBank/DDBJ databases">
        <authorList>
            <person name="King R."/>
        </authorList>
    </citation>
    <scope>NUCLEOTIDE SEQUENCE</scope>
</reference>
<dbReference type="InterPro" id="IPR038418">
    <property type="entry name" value="6-PTP_synth/QueD_sf"/>
</dbReference>
<sequence>MVSSRIYHRHLTFHIFFFFNIFLRIMGDLTKQPKGYMIRRMTFSACHRLHSPMLSDEENKETFGKCNHINGHGHNYIVKVTLFGEINHNTGMIMNMTNLKKYMQQAIMIPMDHKNLDKDVEFFLMKPSTTENLAVFIWQNLKSIMSEPELLYEVEVYETENNIVKYRGE</sequence>
<comment type="similarity">
    <text evidence="3">Belongs to the PTPS family.</text>
</comment>
<dbReference type="Pfam" id="PF01242">
    <property type="entry name" value="PTPS"/>
    <property type="match status" value="1"/>
</dbReference>
<dbReference type="OrthoDB" id="14045at2759"/>
<dbReference type="InterPro" id="IPR022469">
    <property type="entry name" value="PTPS_His_AS"/>
</dbReference>
<evidence type="ECO:0000256" key="2">
    <source>
        <dbReference type="ARBA" id="ARBA00005126"/>
    </source>
</evidence>
<dbReference type="GO" id="GO:0005739">
    <property type="term" value="C:mitochondrion"/>
    <property type="evidence" value="ECO:0007669"/>
    <property type="project" value="TreeGrafter"/>
</dbReference>
<name>A0A9P0AX75_BRAAE</name>
<comment type="cofactor">
    <cofactor evidence="1">
        <name>Zn(2+)</name>
        <dbReference type="ChEBI" id="CHEBI:29105"/>
    </cofactor>
</comment>
<dbReference type="GO" id="GO:0003874">
    <property type="term" value="F:6-pyruvoyltetrahydropterin synthase activity"/>
    <property type="evidence" value="ECO:0007669"/>
    <property type="project" value="UniProtKB-EC"/>
</dbReference>
<dbReference type="NCBIfam" id="TIGR00039">
    <property type="entry name" value="6PTHBS"/>
    <property type="match status" value="1"/>
</dbReference>
<keyword evidence="10" id="KW-0812">Transmembrane</keyword>
<accession>A0A9P0AX75</accession>
<comment type="pathway">
    <text evidence="2">Cofactor biosynthesis; tetrahydrobiopterin biosynthesis; tetrahydrobiopterin from 7,8-dihydroneopterin triphosphate: step 1/3.</text>
</comment>
<keyword evidence="6" id="KW-0479">Metal-binding</keyword>
<dbReference type="GO" id="GO:0006729">
    <property type="term" value="P:tetrahydrobiopterin biosynthetic process"/>
    <property type="evidence" value="ECO:0007669"/>
    <property type="project" value="UniProtKB-KW"/>
</dbReference>